<name>A0ABN7X7F6_GIGMA</name>
<organism evidence="1 2">
    <name type="scientific">Gigaspora margarita</name>
    <dbReference type="NCBI Taxonomy" id="4874"/>
    <lineage>
        <taxon>Eukaryota</taxon>
        <taxon>Fungi</taxon>
        <taxon>Fungi incertae sedis</taxon>
        <taxon>Mucoromycota</taxon>
        <taxon>Glomeromycotina</taxon>
        <taxon>Glomeromycetes</taxon>
        <taxon>Diversisporales</taxon>
        <taxon>Gigasporaceae</taxon>
        <taxon>Gigaspora</taxon>
    </lineage>
</organism>
<comment type="caution">
    <text evidence="1">The sequence shown here is derived from an EMBL/GenBank/DDBJ whole genome shotgun (WGS) entry which is preliminary data.</text>
</comment>
<protein>
    <submittedName>
        <fullName evidence="1">36818_t:CDS:1</fullName>
    </submittedName>
</protein>
<evidence type="ECO:0000313" key="2">
    <source>
        <dbReference type="Proteomes" id="UP000789901"/>
    </source>
</evidence>
<dbReference type="EMBL" id="CAJVQB010098748">
    <property type="protein sequence ID" value="CAG8849941.1"/>
    <property type="molecule type" value="Genomic_DNA"/>
</dbReference>
<dbReference type="Proteomes" id="UP000789901">
    <property type="component" value="Unassembled WGS sequence"/>
</dbReference>
<gene>
    <name evidence="1" type="ORF">GMARGA_LOCUS39955</name>
</gene>
<sequence length="240" mass="27945">ELEEYEEAAFEENRNTVLEENGEVTLKFYTSQSLTTNERRVLLFNVGEPFEVSMDDFDHAWWPLVSNIWTRFSYKNHANGNSWKVFACRLMKHNHSSGRKEGIPLEKRRKTKIRPPNLCSAKIRVLRFVGAQKVQIERYNNSLDHTHTLGESEVLKRSDAVRKLVEEEAVKNYPPPTIMSAIKDYATRKLDLGASVKELKRKEVSNIKQRVWEVQKNDSFGGNIDIESDIVECIRFLKNE</sequence>
<accession>A0ABN7X7F6</accession>
<keyword evidence="2" id="KW-1185">Reference proteome</keyword>
<reference evidence="1 2" key="1">
    <citation type="submission" date="2021-06" db="EMBL/GenBank/DDBJ databases">
        <authorList>
            <person name="Kallberg Y."/>
            <person name="Tangrot J."/>
            <person name="Rosling A."/>
        </authorList>
    </citation>
    <scope>NUCLEOTIDE SEQUENCE [LARGE SCALE GENOMIC DNA]</scope>
    <source>
        <strain evidence="1 2">120-4 pot B 10/14</strain>
    </source>
</reference>
<feature type="non-terminal residue" evidence="1">
    <location>
        <position position="240"/>
    </location>
</feature>
<evidence type="ECO:0000313" key="1">
    <source>
        <dbReference type="EMBL" id="CAG8849941.1"/>
    </source>
</evidence>
<feature type="non-terminal residue" evidence="1">
    <location>
        <position position="1"/>
    </location>
</feature>
<proteinExistence type="predicted"/>